<feature type="region of interest" description="Disordered" evidence="1">
    <location>
        <begin position="468"/>
        <end position="512"/>
    </location>
</feature>
<evidence type="ECO:0000256" key="1">
    <source>
        <dbReference type="SAM" id="MobiDB-lite"/>
    </source>
</evidence>
<feature type="compositionally biased region" description="Basic and acidic residues" evidence="1">
    <location>
        <begin position="643"/>
        <end position="662"/>
    </location>
</feature>
<proteinExistence type="predicted"/>
<dbReference type="PANTHER" id="PTHR11200">
    <property type="entry name" value="INOSITOL 5-PHOSPHATASE"/>
    <property type="match status" value="1"/>
</dbReference>
<feature type="compositionally biased region" description="Basic and acidic residues" evidence="1">
    <location>
        <begin position="92"/>
        <end position="115"/>
    </location>
</feature>
<dbReference type="Gene3D" id="3.60.10.10">
    <property type="entry name" value="Endonuclease/exonuclease/phosphatase"/>
    <property type="match status" value="1"/>
</dbReference>
<feature type="region of interest" description="Disordered" evidence="1">
    <location>
        <begin position="638"/>
        <end position="662"/>
    </location>
</feature>
<dbReference type="RefSeq" id="XP_046075782.1">
    <property type="nucleotide sequence ID" value="XM_046210767.1"/>
</dbReference>
<evidence type="ECO:0000313" key="4">
    <source>
        <dbReference type="Proteomes" id="UP001201262"/>
    </source>
</evidence>
<reference evidence="3" key="1">
    <citation type="submission" date="2021-12" db="EMBL/GenBank/DDBJ databases">
        <title>Convergent genome expansion in fungi linked to evolution of root-endophyte symbiosis.</title>
        <authorList>
            <consortium name="DOE Joint Genome Institute"/>
            <person name="Ke Y.-H."/>
            <person name="Bonito G."/>
            <person name="Liao H.-L."/>
            <person name="Looney B."/>
            <person name="Rojas-Flechas A."/>
            <person name="Nash J."/>
            <person name="Hameed K."/>
            <person name="Schadt C."/>
            <person name="Martin F."/>
            <person name="Crous P.W."/>
            <person name="Miettinen O."/>
            <person name="Magnuson J.K."/>
            <person name="Labbe J."/>
            <person name="Jacobson D."/>
            <person name="Doktycz M.J."/>
            <person name="Veneault-Fourrey C."/>
            <person name="Kuo A."/>
            <person name="Mondo S."/>
            <person name="Calhoun S."/>
            <person name="Riley R."/>
            <person name="Ohm R."/>
            <person name="LaButti K."/>
            <person name="Andreopoulos B."/>
            <person name="Pangilinan J."/>
            <person name="Nolan M."/>
            <person name="Tritt A."/>
            <person name="Clum A."/>
            <person name="Lipzen A."/>
            <person name="Daum C."/>
            <person name="Barry K."/>
            <person name="Grigoriev I.V."/>
            <person name="Vilgalys R."/>
        </authorList>
    </citation>
    <scope>NUCLEOTIDE SEQUENCE</scope>
    <source>
        <strain evidence="3">PMI_201</strain>
    </source>
</reference>
<dbReference type="InterPro" id="IPR046985">
    <property type="entry name" value="IP5"/>
</dbReference>
<dbReference type="AlphaFoldDB" id="A0AAD4KY24"/>
<dbReference type="Proteomes" id="UP001201262">
    <property type="component" value="Unassembled WGS sequence"/>
</dbReference>
<dbReference type="InterPro" id="IPR013783">
    <property type="entry name" value="Ig-like_fold"/>
</dbReference>
<feature type="region of interest" description="Disordered" evidence="1">
    <location>
        <begin position="1"/>
        <end position="38"/>
    </location>
</feature>
<dbReference type="Pfam" id="PF21310">
    <property type="entry name" value="OCRL-like_ASH"/>
    <property type="match status" value="1"/>
</dbReference>
<organism evidence="3 4">
    <name type="scientific">Talaromyces proteolyticus</name>
    <dbReference type="NCBI Taxonomy" id="1131652"/>
    <lineage>
        <taxon>Eukaryota</taxon>
        <taxon>Fungi</taxon>
        <taxon>Dikarya</taxon>
        <taxon>Ascomycota</taxon>
        <taxon>Pezizomycotina</taxon>
        <taxon>Eurotiomycetes</taxon>
        <taxon>Eurotiomycetidae</taxon>
        <taxon>Eurotiales</taxon>
        <taxon>Trichocomaceae</taxon>
        <taxon>Talaromyces</taxon>
        <taxon>Talaromyces sect. Bacilispori</taxon>
    </lineage>
</organism>
<feature type="region of interest" description="Disordered" evidence="1">
    <location>
        <begin position="317"/>
        <end position="349"/>
    </location>
</feature>
<sequence length="1070" mass="119108">MAPAKEDQSNNQSLSDSDIHHQDEQFPDDPPPSNPSDLRTLKEAVRARRAEYVRPRTIRIKVGTWNVAAISGTERDIGKWFVEGKEIIRHSVVERDAPEEHLQEESQTGHRKPESTRGNPEGYSASDVGIYVLGLQEIVDVSSPSVLSPFVDPGPSTRWKEAAQKALPAGYELVAESQLVGILLLIYAAPNVAPTISSVSSSTVGTGLMGYVGNKGATVTRLVLGETTSMVFVNCHLAAGADKGSLERRNWDASQIITRTKFSSVDPDNEVSADVDDSIGSEDFGFWFGDLNYRLDDIPGDDVRRLLMLHTQNDYDARHNSKTQASSKSSQDLSISPSTPTLKEGQLSEPTAMVDTMDPSVDPSSLLTTLNSLLPHDQLRTQQLKGKVFHEGWREGEIRFLPTYKYDVGSISMFDTSEKQRGPSWCDRILYRSKSDRINYDRQVREAEEARKRDEEMKARGIDKAAEDENVLFDYNPETDGAHEDEYREDDRASQFSSTRSDGTDGHEDPITLTHYTSHQGILSSDHKPLDAAFVLTYDAVIPELKRKVCQDVVRELDKAENEARPDLTVIVDNHHEELDEAHRDIAKDQNAIYFGGVPFGVPVSRTVTVANTGAVPATFYFTSRLVADPLQTRDNPPPWLEVRVDWPKDEKKKDEKEEHQDKYTLAPGDSATVDVTARVKQIDYVRALNDGTAKIEDILVFRVSGGRDQFIPVYGKWLPTCFGRSLEELTHIPEAGVRSLGTASQSEAGKSAKAVRLSAPRELFRLTEAISRLTERAVAEWGMMKGDSDGEKPPWLSEPHGLGWPFDGESWTFEDAEKRAPLLFSVREALDTGSSLGSIFPPEVPSLPRLEIFAETLVSFLQSLKDGIIKADTWKHMEQQLVARERSKNPWHSPEELQVWVLDTLAPAPVHSVSFTFLTFMLTQIINEVAPASNPAVLPATLDPPAPPSQTDPNIPPEQSAPRVSSEVRSRRSTVTLTSSDSKDKKAHLFENPMEKRRDAVERTLSSLFANLMISSSVHAPLKEKERLAWEERKRIVVQAFLQPTITPNLEAGIAAEPADEQRQSTVQE</sequence>
<feature type="compositionally biased region" description="Low complexity" evidence="1">
    <location>
        <begin position="964"/>
        <end position="981"/>
    </location>
</feature>
<feature type="region of interest" description="Disordered" evidence="1">
    <location>
        <begin position="92"/>
        <end position="122"/>
    </location>
</feature>
<feature type="compositionally biased region" description="Polar residues" evidence="1">
    <location>
        <begin position="322"/>
        <end position="341"/>
    </location>
</feature>
<dbReference type="SUPFAM" id="SSF56219">
    <property type="entry name" value="DNase I-like"/>
    <property type="match status" value="1"/>
</dbReference>
<dbReference type="GO" id="GO:0004439">
    <property type="term" value="F:phosphatidylinositol-4,5-bisphosphate 5-phosphatase activity"/>
    <property type="evidence" value="ECO:0007669"/>
    <property type="project" value="TreeGrafter"/>
</dbReference>
<feature type="domain" description="Inositol polyphosphate-related phosphatase" evidence="2">
    <location>
        <begin position="56"/>
        <end position="471"/>
    </location>
</feature>
<dbReference type="Gene3D" id="2.60.40.10">
    <property type="entry name" value="Immunoglobulins"/>
    <property type="match status" value="1"/>
</dbReference>
<keyword evidence="4" id="KW-1185">Reference proteome</keyword>
<accession>A0AAD4KY24</accession>
<dbReference type="Pfam" id="PF22669">
    <property type="entry name" value="Exo_endo_phos2"/>
    <property type="match status" value="2"/>
</dbReference>
<feature type="compositionally biased region" description="Basic and acidic residues" evidence="1">
    <location>
        <begin position="480"/>
        <end position="493"/>
    </location>
</feature>
<dbReference type="EMBL" id="JAJTJA010000003">
    <property type="protein sequence ID" value="KAH8702406.1"/>
    <property type="molecule type" value="Genomic_DNA"/>
</dbReference>
<dbReference type="InterPro" id="IPR048869">
    <property type="entry name" value="OCRL-1_2_ASH"/>
</dbReference>
<dbReference type="GO" id="GO:0046856">
    <property type="term" value="P:phosphatidylinositol dephosphorylation"/>
    <property type="evidence" value="ECO:0007669"/>
    <property type="project" value="InterPro"/>
</dbReference>
<evidence type="ECO:0000313" key="3">
    <source>
        <dbReference type="EMBL" id="KAH8702406.1"/>
    </source>
</evidence>
<comment type="caution">
    <text evidence="3">The sequence shown here is derived from an EMBL/GenBank/DDBJ whole genome shotgun (WGS) entry which is preliminary data.</text>
</comment>
<feature type="compositionally biased region" description="Pro residues" evidence="1">
    <location>
        <begin position="943"/>
        <end position="957"/>
    </location>
</feature>
<dbReference type="InterPro" id="IPR036691">
    <property type="entry name" value="Endo/exonu/phosph_ase_sf"/>
</dbReference>
<protein>
    <submittedName>
        <fullName evidence="3">Phosphatase family protein</fullName>
    </submittedName>
</protein>
<dbReference type="InterPro" id="IPR000300">
    <property type="entry name" value="IPPc"/>
</dbReference>
<dbReference type="SMART" id="SM00128">
    <property type="entry name" value="IPPc"/>
    <property type="match status" value="1"/>
</dbReference>
<dbReference type="GeneID" id="70241054"/>
<gene>
    <name evidence="3" type="ORF">BGW36DRAFT_290482</name>
</gene>
<feature type="region of interest" description="Disordered" evidence="1">
    <location>
        <begin position="938"/>
        <end position="990"/>
    </location>
</feature>
<dbReference type="PANTHER" id="PTHR11200:SF300">
    <property type="entry name" value="TYPE II INOSITOL 1,4,5-TRISPHOSPHATE 5-PHOSPHATASE"/>
    <property type="match status" value="1"/>
</dbReference>
<evidence type="ECO:0000259" key="2">
    <source>
        <dbReference type="SMART" id="SM00128"/>
    </source>
</evidence>
<name>A0AAD4KY24_9EURO</name>